<feature type="region of interest" description="Disordered" evidence="1">
    <location>
        <begin position="1351"/>
        <end position="1374"/>
    </location>
</feature>
<organism evidence="2 3">
    <name type="scientific">Cyanidium caldarium</name>
    <name type="common">Red alga</name>
    <dbReference type="NCBI Taxonomy" id="2771"/>
    <lineage>
        <taxon>Eukaryota</taxon>
        <taxon>Rhodophyta</taxon>
        <taxon>Bangiophyceae</taxon>
        <taxon>Cyanidiales</taxon>
        <taxon>Cyanidiaceae</taxon>
        <taxon>Cyanidium</taxon>
    </lineage>
</organism>
<proteinExistence type="predicted"/>
<evidence type="ECO:0000313" key="3">
    <source>
        <dbReference type="Proteomes" id="UP001301350"/>
    </source>
</evidence>
<reference evidence="2 3" key="1">
    <citation type="submission" date="2022-07" db="EMBL/GenBank/DDBJ databases">
        <title>Genome-wide signatures of adaptation to extreme environments.</title>
        <authorList>
            <person name="Cho C.H."/>
            <person name="Yoon H.S."/>
        </authorList>
    </citation>
    <scope>NUCLEOTIDE SEQUENCE [LARGE SCALE GENOMIC DNA]</scope>
    <source>
        <strain evidence="2 3">DBV 063 E5</strain>
    </source>
</reference>
<accession>A0AAV9IZJ4</accession>
<dbReference type="EMBL" id="JANCYW010000014">
    <property type="protein sequence ID" value="KAK4537755.1"/>
    <property type="molecule type" value="Genomic_DNA"/>
</dbReference>
<evidence type="ECO:0000313" key="2">
    <source>
        <dbReference type="EMBL" id="KAK4537755.1"/>
    </source>
</evidence>
<feature type="compositionally biased region" description="Low complexity" evidence="1">
    <location>
        <begin position="1358"/>
        <end position="1374"/>
    </location>
</feature>
<protein>
    <recommendedName>
        <fullName evidence="4">Non-specific serine/threonine protein kinase</fullName>
    </recommendedName>
</protein>
<keyword evidence="3" id="KW-1185">Reference proteome</keyword>
<sequence>MEPFLEERYSRLAALLEEAQEAGDGALSTLHAALLQAEGGLGAPLAKTRKRDRQTHEQLLRGTARLVVVPGAEPMAVDERLARSISALSESTGLNEQEAAQLVYPYVEDERWSSEAAAAAAARERWLVERRAQLYVLWRVLAAPLIDGGEGAMPRGARVVSVTTASSSRGALRSLLLRQRRRLLAECNLVGNLLARLGDADMLFDGERQALCRCLFLVAYLVQLTEDEVRQLLALFRSLVLMSGSGLTVETKARVAHGPLTGAMLSEAVDVIQTLFLVVRAALDPTRYHPLEDVRPPTSAAGATVEASNRLLASTSWTRALPALLHEADAELGQRRAAASAAPRLLLTESTVGPKDVTSTSLSGDAYMAQASQRLRWRLEGAADMLYAVQLVGALFLIAAPEASDDAAAVERCLADAVEACQRGALAALLVHTVPWIGQQQCVVLHRSEPMGDLYADLFSDMAMDMAAAGVVHRLFDAEQRALLRGALTSAAIGAPATAVASPPSHASYSAALLSVQLIRVLAAAARLCPDNAVRFSTEPILESTLDVVRWLGDSCLDFQDAVEAVLAERENQRDGEQGVVAGTGEAMLAKVPFAVLLAFLELLRYAAAGAEPVASYMQSGGHSVASLAALLRSMDTYVRTLQPMAAAAAAGSDGAVFEYMPLLPTQRAEEMEAFAALVRAVASLCAHSPDTADALRAEYSVVETCAQLLVLPLPLDAKAAVAEWLLALARSSAAAAVHVERCLQQRDAWRAPHGAQYAFLYEERDTGTFGLSSAMMSLAVPGNRASLAAHAEWCAQQVLPLWERLAYRDEAEAWRLASALSALLAAALRPESGTSARPLADALRRPNSAADTATSALRALLAVAGHACDRLGTGSDGMPEIETAAVHALECLRWLLSPSLSLESKVNGADGRERPSRLGCLLRDQMEPLRSVASAVRYELSASAVPVLAAEWLQGLFWQSAPLTAVLLTDVALSQQCTVVVERATDAKLLQAVVRLAEGALWAGHDARRDSGRQERDSLPFRQAFDPSGLQLLGVVESGMSWRRGMLATVLARLEAMAATTHRCGRGIWCLRQALPLFHLLRLVLRAEHNPALHGLFVPVLDDSAMLVGWCEQLTQYRPSTASADGVAVELWDAVLECTALWCVLAETETEAAAAARQVTQRVLEPSLRTAVALTTATTTTTTTTTPPHPLAAWRRLFTACLQRIPVGDAEEETLNVSSLLRMARCLCSAPPTAATVVAHHHVSPRELACTDAEAAAALLQVLERARLPVLGEGNEADAHRYIERLPEWVHCWEAVVRQAIPSPQADAAARAALYTTVTRVLYGGVFPTTPPPYSTLSGVTTITVVGDREDEEDESAALSLPSSSSSVPSHPAVAEAVARAAARHLSELSPPLPLSRTLQQLLRDAGAEGDAPLRAAALACLQALCALEVPMRAHDIAPPPWLAVSSSSSSSSAEAGTSLSSLVPLADRLADAALPAALWPERAPLSTTDAAGVVVRLAERSTTPPLQLLAVQQLYLFEAVCSALTATMLIADALARRLCTETALLSSWARWCTVVGRGRLLSDGRNGGWSVPLLHEEAAMATEAERRRLSVAVRLLQCGCACARQLPMSMGASTAVVQTMAHGVAVLGRALLPSPPPFAASLPPSSSSSSSMMGVAEPFPFVVGNALLWLARALTAFPVECFEAHGELGMVRVGLLHATDSLWPQWLTEEAGGGGGARSRTALPRRRSPLWSAADTDGTLRPLCTWSAPPPSTPAEMQRARAAHPCGGTLHEDDWWCLRLALLRTALALRGRERYEGGSEEHGVESEDAAALVRLLHECVRGARQAAVDVTVLRSRSTRKSAAAAAAAHDDDDDGRRRVSPAVGEWLARRREWMRQVYLEMLERLLLRCVDAAMELPAFSSALPPAVWPACRQIESCTGAEWSAAAVLSRRLQSVVHAAPAFPRTP</sequence>
<name>A0AAV9IZJ4_CYACA</name>
<gene>
    <name evidence="2" type="ORF">CDCA_CDCA14G3780</name>
</gene>
<evidence type="ECO:0008006" key="4">
    <source>
        <dbReference type="Google" id="ProtNLM"/>
    </source>
</evidence>
<evidence type="ECO:0000256" key="1">
    <source>
        <dbReference type="SAM" id="MobiDB-lite"/>
    </source>
</evidence>
<dbReference type="Proteomes" id="UP001301350">
    <property type="component" value="Unassembled WGS sequence"/>
</dbReference>
<comment type="caution">
    <text evidence="2">The sequence shown here is derived from an EMBL/GenBank/DDBJ whole genome shotgun (WGS) entry which is preliminary data.</text>
</comment>